<dbReference type="GO" id="GO:0005313">
    <property type="term" value="F:L-glutamate transmembrane transporter activity"/>
    <property type="evidence" value="ECO:0007669"/>
    <property type="project" value="TreeGrafter"/>
</dbReference>
<dbReference type="Proteomes" id="UP000192247">
    <property type="component" value="Unassembled WGS sequence"/>
</dbReference>
<gene>
    <name evidence="10" type="ORF">BIW11_02768</name>
</gene>
<dbReference type="PANTHER" id="PTHR11958:SF63">
    <property type="entry name" value="AMINO ACID TRANSPORTER"/>
    <property type="match status" value="1"/>
</dbReference>
<evidence type="ECO:0000256" key="8">
    <source>
        <dbReference type="ARBA" id="ARBA00023180"/>
    </source>
</evidence>
<dbReference type="InterPro" id="IPR018107">
    <property type="entry name" value="Na-dicarboxylate_symporter_CS"/>
</dbReference>
<comment type="caution">
    <text evidence="10">The sequence shown here is derived from an EMBL/GenBank/DDBJ whole genome shotgun (WGS) entry which is preliminary data.</text>
</comment>
<dbReference type="AlphaFoldDB" id="A0A1V9XXN2"/>
<dbReference type="PANTHER" id="PTHR11958">
    <property type="entry name" value="SODIUM/DICARBOXYLATE SYMPORTER-RELATED"/>
    <property type="match status" value="1"/>
</dbReference>
<dbReference type="SUPFAM" id="SSF118215">
    <property type="entry name" value="Proton glutamate symport protein"/>
    <property type="match status" value="1"/>
</dbReference>
<keyword evidence="3 9" id="KW-0813">Transport</keyword>
<dbReference type="GO" id="GO:0005886">
    <property type="term" value="C:plasma membrane"/>
    <property type="evidence" value="ECO:0007669"/>
    <property type="project" value="TreeGrafter"/>
</dbReference>
<evidence type="ECO:0000313" key="11">
    <source>
        <dbReference type="Proteomes" id="UP000192247"/>
    </source>
</evidence>
<evidence type="ECO:0000256" key="9">
    <source>
        <dbReference type="RuleBase" id="RU361216"/>
    </source>
</evidence>
<evidence type="ECO:0000256" key="5">
    <source>
        <dbReference type="ARBA" id="ARBA00022847"/>
    </source>
</evidence>
<evidence type="ECO:0000256" key="7">
    <source>
        <dbReference type="ARBA" id="ARBA00023136"/>
    </source>
</evidence>
<accession>A0A1V9XXN2</accession>
<evidence type="ECO:0000256" key="2">
    <source>
        <dbReference type="ARBA" id="ARBA00006148"/>
    </source>
</evidence>
<dbReference type="OrthoDB" id="6516131at2759"/>
<keyword evidence="6" id="KW-1133">Transmembrane helix</keyword>
<proteinExistence type="inferred from homology"/>
<dbReference type="EMBL" id="MNPL01002454">
    <property type="protein sequence ID" value="OQR78256.1"/>
    <property type="molecule type" value="Genomic_DNA"/>
</dbReference>
<comment type="subcellular location">
    <subcellularLocation>
        <location evidence="1 9">Membrane</location>
        <topology evidence="1 9">Multi-pass membrane protein</topology>
    </subcellularLocation>
</comment>
<evidence type="ECO:0000256" key="4">
    <source>
        <dbReference type="ARBA" id="ARBA00022692"/>
    </source>
</evidence>
<evidence type="ECO:0000313" key="10">
    <source>
        <dbReference type="EMBL" id="OQR78256.1"/>
    </source>
</evidence>
<dbReference type="Gene3D" id="1.10.3860.10">
    <property type="entry name" value="Sodium:dicarboxylate symporter"/>
    <property type="match status" value="1"/>
</dbReference>
<dbReference type="STRING" id="418985.A0A1V9XXN2"/>
<dbReference type="InterPro" id="IPR050746">
    <property type="entry name" value="DAACS"/>
</dbReference>
<sequence length="122" mass="13762">MCARRFEYVEHNDVFDGQWFAAGLDCPIRIWAKNSATLPVTIAALEDKVKVDPKVVRFCIPIGATINMDGTALYEAVAAIFIAQVRRVPLDVGKVIAIRNCPPLLQFLYPRYADRHTWLCLV</sequence>
<keyword evidence="7" id="KW-0472">Membrane</keyword>
<dbReference type="GO" id="GO:0015175">
    <property type="term" value="F:neutral L-amino acid transmembrane transporter activity"/>
    <property type="evidence" value="ECO:0007669"/>
    <property type="project" value="TreeGrafter"/>
</dbReference>
<dbReference type="InterPro" id="IPR036458">
    <property type="entry name" value="Na:dicarbo_symporter_sf"/>
</dbReference>
<reference evidence="10 11" key="1">
    <citation type="journal article" date="2017" name="Gigascience">
        <title>Draft genome of the honey bee ectoparasitic mite, Tropilaelaps mercedesae, is shaped by the parasitic life history.</title>
        <authorList>
            <person name="Dong X."/>
            <person name="Armstrong S.D."/>
            <person name="Xia D."/>
            <person name="Makepeace B.L."/>
            <person name="Darby A.C."/>
            <person name="Kadowaki T."/>
        </authorList>
    </citation>
    <scope>NUCLEOTIDE SEQUENCE [LARGE SCALE GENOMIC DNA]</scope>
    <source>
        <strain evidence="10">Wuxi-XJTLU</strain>
    </source>
</reference>
<dbReference type="GO" id="GO:0015501">
    <property type="term" value="F:glutamate:sodium symporter activity"/>
    <property type="evidence" value="ECO:0007669"/>
    <property type="project" value="TreeGrafter"/>
</dbReference>
<keyword evidence="4" id="KW-0812">Transmembrane</keyword>
<protein>
    <recommendedName>
        <fullName evidence="9">Amino acid transporter</fullName>
    </recommendedName>
</protein>
<evidence type="ECO:0000256" key="1">
    <source>
        <dbReference type="ARBA" id="ARBA00004141"/>
    </source>
</evidence>
<name>A0A1V9XXN2_9ACAR</name>
<keyword evidence="11" id="KW-1185">Reference proteome</keyword>
<dbReference type="InParanoid" id="A0A1V9XXN2"/>
<evidence type="ECO:0000256" key="6">
    <source>
        <dbReference type="ARBA" id="ARBA00022989"/>
    </source>
</evidence>
<evidence type="ECO:0000256" key="3">
    <source>
        <dbReference type="ARBA" id="ARBA00022448"/>
    </source>
</evidence>
<dbReference type="Pfam" id="PF00375">
    <property type="entry name" value="SDF"/>
    <property type="match status" value="1"/>
</dbReference>
<keyword evidence="5 9" id="KW-0769">Symport</keyword>
<comment type="similarity">
    <text evidence="2 9">Belongs to the dicarboxylate/amino acid:cation symporter (DAACS) (TC 2.A.23) family.</text>
</comment>
<dbReference type="InterPro" id="IPR001991">
    <property type="entry name" value="Na-dicarboxylate_symporter"/>
</dbReference>
<dbReference type="PROSITE" id="PS00714">
    <property type="entry name" value="NA_DICARBOXYL_SYMP_2"/>
    <property type="match status" value="1"/>
</dbReference>
<organism evidence="10 11">
    <name type="scientific">Tropilaelaps mercedesae</name>
    <dbReference type="NCBI Taxonomy" id="418985"/>
    <lineage>
        <taxon>Eukaryota</taxon>
        <taxon>Metazoa</taxon>
        <taxon>Ecdysozoa</taxon>
        <taxon>Arthropoda</taxon>
        <taxon>Chelicerata</taxon>
        <taxon>Arachnida</taxon>
        <taxon>Acari</taxon>
        <taxon>Parasitiformes</taxon>
        <taxon>Mesostigmata</taxon>
        <taxon>Gamasina</taxon>
        <taxon>Dermanyssoidea</taxon>
        <taxon>Laelapidae</taxon>
        <taxon>Tropilaelaps</taxon>
    </lineage>
</organism>
<keyword evidence="8" id="KW-0325">Glycoprotein</keyword>